<evidence type="ECO:0000313" key="3">
    <source>
        <dbReference type="Proteomes" id="UP001642487"/>
    </source>
</evidence>
<name>A0ABP0YMS9_9ROSI</name>
<dbReference type="Proteomes" id="UP001642487">
    <property type="component" value="Chromosome 4"/>
</dbReference>
<feature type="region of interest" description="Disordered" evidence="1">
    <location>
        <begin position="58"/>
        <end position="85"/>
    </location>
</feature>
<feature type="compositionally biased region" description="Low complexity" evidence="1">
    <location>
        <begin position="58"/>
        <end position="79"/>
    </location>
</feature>
<organism evidence="2 3">
    <name type="scientific">Citrullus colocynthis</name>
    <name type="common">colocynth</name>
    <dbReference type="NCBI Taxonomy" id="252529"/>
    <lineage>
        <taxon>Eukaryota</taxon>
        <taxon>Viridiplantae</taxon>
        <taxon>Streptophyta</taxon>
        <taxon>Embryophyta</taxon>
        <taxon>Tracheophyta</taxon>
        <taxon>Spermatophyta</taxon>
        <taxon>Magnoliopsida</taxon>
        <taxon>eudicotyledons</taxon>
        <taxon>Gunneridae</taxon>
        <taxon>Pentapetalae</taxon>
        <taxon>rosids</taxon>
        <taxon>fabids</taxon>
        <taxon>Cucurbitales</taxon>
        <taxon>Cucurbitaceae</taxon>
        <taxon>Benincaseae</taxon>
        <taxon>Citrullus</taxon>
    </lineage>
</organism>
<reference evidence="2 3" key="1">
    <citation type="submission" date="2024-03" db="EMBL/GenBank/DDBJ databases">
        <authorList>
            <person name="Gkanogiannis A."/>
            <person name="Becerra Lopez-Lavalle L."/>
        </authorList>
    </citation>
    <scope>NUCLEOTIDE SEQUENCE [LARGE SCALE GENOMIC DNA]</scope>
</reference>
<evidence type="ECO:0000313" key="2">
    <source>
        <dbReference type="EMBL" id="CAK9320846.1"/>
    </source>
</evidence>
<accession>A0ABP0YMS9</accession>
<keyword evidence="3" id="KW-1185">Reference proteome</keyword>
<dbReference type="EMBL" id="OZ021738">
    <property type="protein sequence ID" value="CAK9320846.1"/>
    <property type="molecule type" value="Genomic_DNA"/>
</dbReference>
<proteinExistence type="predicted"/>
<gene>
    <name evidence="2" type="ORF">CITCOLO1_LOCUS12902</name>
</gene>
<protein>
    <submittedName>
        <fullName evidence="2">Uncharacterized protein</fullName>
    </submittedName>
</protein>
<evidence type="ECO:0000256" key="1">
    <source>
        <dbReference type="SAM" id="MobiDB-lite"/>
    </source>
</evidence>
<sequence length="85" mass="9356">MNISGEKTRAKSIFITLFSLPSFPSSLRAELFQHIFLQHSFYSANKSKAAQLQFLKFSSSPSSSSSSSSSSFLDHSSLSVDTKEN</sequence>